<organism evidence="3 4">
    <name type="scientific">Glycomyces niveus</name>
    <dbReference type="NCBI Taxonomy" id="2820287"/>
    <lineage>
        <taxon>Bacteria</taxon>
        <taxon>Bacillati</taxon>
        <taxon>Actinomycetota</taxon>
        <taxon>Actinomycetes</taxon>
        <taxon>Glycomycetales</taxon>
        <taxon>Glycomycetaceae</taxon>
        <taxon>Glycomyces</taxon>
    </lineage>
</organism>
<dbReference type="Proteomes" id="UP000681341">
    <property type="component" value="Unassembled WGS sequence"/>
</dbReference>
<sequence length="205" mass="21004">MRPWMGRAVRRGRIHGRLLLALVAVAALASAAALWQFSALRDDHDPDLAQFDDDGESAAAAPTSAAEGPTGEAPTTPSPGVSASPSATASSSAPASEAATTAEAAVTGPQCTASLTLDNEWDDSVSVTVTIANTGADPVDGWEVVIGIKHLTVTSTWGLSHIEGERYGDILLNAALDQGESVDASFQADVQGNFEIPPTIPCTPV</sequence>
<dbReference type="SUPFAM" id="SSF49384">
    <property type="entry name" value="Carbohydrate-binding domain"/>
    <property type="match status" value="1"/>
</dbReference>
<dbReference type="InterPro" id="IPR008965">
    <property type="entry name" value="CBM2/CBM3_carb-bd_dom_sf"/>
</dbReference>
<accession>A0ABS3U8G3</accession>
<keyword evidence="4" id="KW-1185">Reference proteome</keyword>
<comment type="caution">
    <text evidence="3">The sequence shown here is derived from an EMBL/GenBank/DDBJ whole genome shotgun (WGS) entry which is preliminary data.</text>
</comment>
<name>A0ABS3U8G3_9ACTN</name>
<protein>
    <submittedName>
        <fullName evidence="3">Cellulose binding domain-containing protein</fullName>
    </submittedName>
</protein>
<gene>
    <name evidence="3" type="ORF">J5V16_19645</name>
</gene>
<feature type="domain" description="CBM2" evidence="2">
    <location>
        <begin position="111"/>
        <end position="202"/>
    </location>
</feature>
<feature type="region of interest" description="Disordered" evidence="1">
    <location>
        <begin position="46"/>
        <end position="105"/>
    </location>
</feature>
<evidence type="ECO:0000256" key="1">
    <source>
        <dbReference type="SAM" id="MobiDB-lite"/>
    </source>
</evidence>
<dbReference type="SMART" id="SM00637">
    <property type="entry name" value="CBD_II"/>
    <property type="match status" value="1"/>
</dbReference>
<evidence type="ECO:0000259" key="2">
    <source>
        <dbReference type="SMART" id="SM00637"/>
    </source>
</evidence>
<dbReference type="RefSeq" id="WP_208498673.1">
    <property type="nucleotide sequence ID" value="NZ_JAGFNP010000012.1"/>
</dbReference>
<dbReference type="Gene3D" id="2.60.40.290">
    <property type="match status" value="1"/>
</dbReference>
<evidence type="ECO:0000313" key="3">
    <source>
        <dbReference type="EMBL" id="MBO3735050.1"/>
    </source>
</evidence>
<dbReference type="InterPro" id="IPR012291">
    <property type="entry name" value="CBM2_carb-bd_dom_sf"/>
</dbReference>
<dbReference type="InterPro" id="IPR001919">
    <property type="entry name" value="CBD2"/>
</dbReference>
<dbReference type="Pfam" id="PF00553">
    <property type="entry name" value="CBM_2"/>
    <property type="match status" value="1"/>
</dbReference>
<dbReference type="EMBL" id="JAGFNP010000012">
    <property type="protein sequence ID" value="MBO3735050.1"/>
    <property type="molecule type" value="Genomic_DNA"/>
</dbReference>
<proteinExistence type="predicted"/>
<feature type="compositionally biased region" description="Low complexity" evidence="1">
    <location>
        <begin position="57"/>
        <end position="105"/>
    </location>
</feature>
<evidence type="ECO:0000313" key="4">
    <source>
        <dbReference type="Proteomes" id="UP000681341"/>
    </source>
</evidence>
<reference evidence="3 4" key="1">
    <citation type="submission" date="2021-03" db="EMBL/GenBank/DDBJ databases">
        <title>Glycomyces sp. nov., a novel actinomycete isolated from soil.</title>
        <authorList>
            <person name="Yang X."/>
            <person name="Xu X."/>
        </authorList>
    </citation>
    <scope>NUCLEOTIDE SEQUENCE [LARGE SCALE GENOMIC DNA]</scope>
    <source>
        <strain evidence="3 4">NEAU-S30</strain>
    </source>
</reference>